<dbReference type="GO" id="GO:0006261">
    <property type="term" value="P:DNA-templated DNA replication"/>
    <property type="evidence" value="ECO:0007669"/>
    <property type="project" value="TreeGrafter"/>
</dbReference>
<dbReference type="AlphaFoldDB" id="A0A2G9YTE5"/>
<dbReference type="Pfam" id="PF12169">
    <property type="entry name" value="DNA_pol3_gamma3"/>
    <property type="match status" value="1"/>
</dbReference>
<dbReference type="InterPro" id="IPR050238">
    <property type="entry name" value="DNA_Rep/Repair_Clamp_Loader"/>
</dbReference>
<sequence length="368" mass="41316">MMANLVLYRKYRPKTFSGMVGQEHIVKTLTNEILSGMISHSYLFSGPRGTGKTTLARLFAKAINCQNRQNFEPCNKCPACLEINRGRAVDLIEIDAASNRGIEEVRDLREGIKFSPTFLKYKVLILDESHQLSKDAANALLKILEEPPAHAVFVLATTEIHKMIPTIISRCQRFDFYKLTTPQIIEKLNFICKEEKANVGKEALELIALNAEGSMRDAEGILDQILSFLPDTKIGAKDIQDLLGLVDINLVIKFTDFLTSQDKGGAINFLNENLEKGLDVQEFTKALISYLRKILIFKINPVSENPILSALTKEMQGLAKEQAKKFQEDGLKRTLKLFLEAQNKMKYASISQLPLEIAIIEAVEPTNN</sequence>
<organism evidence="13 14">
    <name type="scientific">Candidatus Nealsonbacteria bacterium CG23_combo_of_CG06-09_8_20_14_all_39_25</name>
    <dbReference type="NCBI Taxonomy" id="1974723"/>
    <lineage>
        <taxon>Bacteria</taxon>
        <taxon>Candidatus Nealsoniibacteriota</taxon>
    </lineage>
</organism>
<dbReference type="Gene3D" id="1.20.272.10">
    <property type="match status" value="1"/>
</dbReference>
<evidence type="ECO:0000256" key="1">
    <source>
        <dbReference type="ARBA" id="ARBA00006360"/>
    </source>
</evidence>
<evidence type="ECO:0000256" key="8">
    <source>
        <dbReference type="ARBA" id="ARBA00022840"/>
    </source>
</evidence>
<evidence type="ECO:0000256" key="7">
    <source>
        <dbReference type="ARBA" id="ARBA00022833"/>
    </source>
</evidence>
<evidence type="ECO:0000256" key="2">
    <source>
        <dbReference type="ARBA" id="ARBA00022679"/>
    </source>
</evidence>
<dbReference type="EC" id="2.7.7.7" evidence="11"/>
<dbReference type="CDD" id="cd00009">
    <property type="entry name" value="AAA"/>
    <property type="match status" value="1"/>
</dbReference>
<dbReference type="InterPro" id="IPR045085">
    <property type="entry name" value="HLD_clamp_pol_III_gamma_tau"/>
</dbReference>
<dbReference type="PRINTS" id="PR00300">
    <property type="entry name" value="CLPPROTEASEA"/>
</dbReference>
<evidence type="ECO:0000256" key="9">
    <source>
        <dbReference type="ARBA" id="ARBA00022932"/>
    </source>
</evidence>
<feature type="domain" description="AAA+ ATPase" evidence="12">
    <location>
        <begin position="38"/>
        <end position="180"/>
    </location>
</feature>
<accession>A0A2G9YTE5</accession>
<evidence type="ECO:0000313" key="13">
    <source>
        <dbReference type="EMBL" id="PIP22490.1"/>
    </source>
</evidence>
<evidence type="ECO:0000256" key="3">
    <source>
        <dbReference type="ARBA" id="ARBA00022695"/>
    </source>
</evidence>
<comment type="subunit">
    <text evidence="11">DNA polymerase III contains a core (composed of alpha, epsilon and theta chains) that associates with a tau subunit. This core dimerizes to form the POLIII' complex. PolIII' associates with the gamma complex (composed of gamma, delta, delta', psi and chi chains) and with the beta chain to form the complete DNA polymerase III complex.</text>
</comment>
<dbReference type="Pfam" id="PF22608">
    <property type="entry name" value="DNAX_ATPase_lid"/>
    <property type="match status" value="1"/>
</dbReference>
<dbReference type="Gene3D" id="1.10.8.60">
    <property type="match status" value="1"/>
</dbReference>
<dbReference type="InterPro" id="IPR022754">
    <property type="entry name" value="DNA_pol_III_gamma-3"/>
</dbReference>
<dbReference type="GO" id="GO:0046872">
    <property type="term" value="F:metal ion binding"/>
    <property type="evidence" value="ECO:0007669"/>
    <property type="project" value="UniProtKB-KW"/>
</dbReference>
<keyword evidence="5" id="KW-0479">Metal-binding</keyword>
<evidence type="ECO:0000313" key="14">
    <source>
        <dbReference type="Proteomes" id="UP000229054"/>
    </source>
</evidence>
<evidence type="ECO:0000259" key="12">
    <source>
        <dbReference type="SMART" id="SM00382"/>
    </source>
</evidence>
<dbReference type="InterPro" id="IPR001270">
    <property type="entry name" value="ClpA/B"/>
</dbReference>
<dbReference type="Proteomes" id="UP000229054">
    <property type="component" value="Unassembled WGS sequence"/>
</dbReference>
<dbReference type="Gene3D" id="3.40.50.300">
    <property type="entry name" value="P-loop containing nucleotide triphosphate hydrolases"/>
    <property type="match status" value="1"/>
</dbReference>
<dbReference type="SUPFAM" id="SSF52540">
    <property type="entry name" value="P-loop containing nucleoside triphosphate hydrolases"/>
    <property type="match status" value="1"/>
</dbReference>
<evidence type="ECO:0000256" key="6">
    <source>
        <dbReference type="ARBA" id="ARBA00022741"/>
    </source>
</evidence>
<dbReference type="SMART" id="SM00382">
    <property type="entry name" value="AAA"/>
    <property type="match status" value="1"/>
</dbReference>
<reference evidence="13 14" key="1">
    <citation type="submission" date="2017-09" db="EMBL/GenBank/DDBJ databases">
        <title>Depth-based differentiation of microbial function through sediment-hosted aquifers and enrichment of novel symbionts in the deep terrestrial subsurface.</title>
        <authorList>
            <person name="Probst A.J."/>
            <person name="Ladd B."/>
            <person name="Jarett J.K."/>
            <person name="Geller-Mcgrath D.E."/>
            <person name="Sieber C.M."/>
            <person name="Emerson J.B."/>
            <person name="Anantharaman K."/>
            <person name="Thomas B.C."/>
            <person name="Malmstrom R."/>
            <person name="Stieglmeier M."/>
            <person name="Klingl A."/>
            <person name="Woyke T."/>
            <person name="Ryan C.M."/>
            <person name="Banfield J.F."/>
        </authorList>
    </citation>
    <scope>NUCLEOTIDE SEQUENCE [LARGE SCALE GENOMIC DNA]</scope>
    <source>
        <strain evidence="13">CG23_combo_of_CG06-09_8_20_14_all_39_25</strain>
    </source>
</reference>
<comment type="function">
    <text evidence="11">DNA polymerase III is a complex, multichain enzyme responsible for most of the replicative synthesis in bacteria. This DNA polymerase also exhibits 3' to 5' exonuclease activity.</text>
</comment>
<dbReference type="PANTHER" id="PTHR11669:SF0">
    <property type="entry name" value="PROTEIN STICHEL-LIKE 2"/>
    <property type="match status" value="1"/>
</dbReference>
<dbReference type="InterPro" id="IPR003593">
    <property type="entry name" value="AAA+_ATPase"/>
</dbReference>
<protein>
    <recommendedName>
        <fullName evidence="11">DNA polymerase III subunit gamma/tau</fullName>
        <ecNumber evidence="11">2.7.7.7</ecNumber>
    </recommendedName>
</protein>
<dbReference type="InterPro" id="IPR008921">
    <property type="entry name" value="DNA_pol3_clamp-load_cplx_C"/>
</dbReference>
<keyword evidence="9 11" id="KW-0239">DNA-directed DNA polymerase</keyword>
<keyword evidence="4 11" id="KW-0235">DNA replication</keyword>
<proteinExistence type="inferred from homology"/>
<keyword evidence="6 11" id="KW-0547">Nucleotide-binding</keyword>
<dbReference type="Pfam" id="PF13177">
    <property type="entry name" value="DNA_pol3_delta2"/>
    <property type="match status" value="1"/>
</dbReference>
<dbReference type="EMBL" id="PCRN01000013">
    <property type="protein sequence ID" value="PIP22490.1"/>
    <property type="molecule type" value="Genomic_DNA"/>
</dbReference>
<dbReference type="FunFam" id="1.10.8.60:FF:000013">
    <property type="entry name" value="DNA polymerase III subunit gamma/tau"/>
    <property type="match status" value="1"/>
</dbReference>
<dbReference type="InterPro" id="IPR012763">
    <property type="entry name" value="DNA_pol_III_sug/sutau_N"/>
</dbReference>
<dbReference type="GO" id="GO:0003887">
    <property type="term" value="F:DNA-directed DNA polymerase activity"/>
    <property type="evidence" value="ECO:0007669"/>
    <property type="project" value="UniProtKB-KW"/>
</dbReference>
<comment type="similarity">
    <text evidence="1 11">Belongs to the DnaX/STICHEL family.</text>
</comment>
<dbReference type="GO" id="GO:0003677">
    <property type="term" value="F:DNA binding"/>
    <property type="evidence" value="ECO:0007669"/>
    <property type="project" value="InterPro"/>
</dbReference>
<keyword evidence="3 11" id="KW-0548">Nucleotidyltransferase</keyword>
<dbReference type="GO" id="GO:0005524">
    <property type="term" value="F:ATP binding"/>
    <property type="evidence" value="ECO:0007669"/>
    <property type="project" value="UniProtKB-KW"/>
</dbReference>
<dbReference type="InterPro" id="IPR027417">
    <property type="entry name" value="P-loop_NTPase"/>
</dbReference>
<name>A0A2G9YTE5_9BACT</name>
<gene>
    <name evidence="11" type="primary">dnaX</name>
    <name evidence="13" type="ORF">COX38_00295</name>
</gene>
<dbReference type="CDD" id="cd18137">
    <property type="entry name" value="HLD_clamp_pol_III_gamma_tau"/>
    <property type="match status" value="1"/>
</dbReference>
<evidence type="ECO:0000256" key="11">
    <source>
        <dbReference type="RuleBase" id="RU364063"/>
    </source>
</evidence>
<dbReference type="SUPFAM" id="SSF48019">
    <property type="entry name" value="post-AAA+ oligomerization domain-like"/>
    <property type="match status" value="1"/>
</dbReference>
<keyword evidence="7" id="KW-0862">Zinc</keyword>
<dbReference type="NCBIfam" id="NF004046">
    <property type="entry name" value="PRK05563.1"/>
    <property type="match status" value="1"/>
</dbReference>
<keyword evidence="8 11" id="KW-0067">ATP-binding</keyword>
<dbReference type="GO" id="GO:0009360">
    <property type="term" value="C:DNA polymerase III complex"/>
    <property type="evidence" value="ECO:0007669"/>
    <property type="project" value="InterPro"/>
</dbReference>
<evidence type="ECO:0000256" key="4">
    <source>
        <dbReference type="ARBA" id="ARBA00022705"/>
    </source>
</evidence>
<evidence type="ECO:0000256" key="10">
    <source>
        <dbReference type="ARBA" id="ARBA00049244"/>
    </source>
</evidence>
<dbReference type="FunFam" id="3.40.50.300:FF:000014">
    <property type="entry name" value="DNA polymerase III subunit gamma/tau"/>
    <property type="match status" value="1"/>
</dbReference>
<keyword evidence="2 11" id="KW-0808">Transferase</keyword>
<comment type="caution">
    <text evidence="13">The sequence shown here is derived from an EMBL/GenBank/DDBJ whole genome shotgun (WGS) entry which is preliminary data.</text>
</comment>
<dbReference type="NCBIfam" id="TIGR02397">
    <property type="entry name" value="dnaX_nterm"/>
    <property type="match status" value="1"/>
</dbReference>
<comment type="catalytic activity">
    <reaction evidence="10 11">
        <text>DNA(n) + a 2'-deoxyribonucleoside 5'-triphosphate = DNA(n+1) + diphosphate</text>
        <dbReference type="Rhea" id="RHEA:22508"/>
        <dbReference type="Rhea" id="RHEA-COMP:17339"/>
        <dbReference type="Rhea" id="RHEA-COMP:17340"/>
        <dbReference type="ChEBI" id="CHEBI:33019"/>
        <dbReference type="ChEBI" id="CHEBI:61560"/>
        <dbReference type="ChEBI" id="CHEBI:173112"/>
        <dbReference type="EC" id="2.7.7.7"/>
    </reaction>
</comment>
<evidence type="ECO:0000256" key="5">
    <source>
        <dbReference type="ARBA" id="ARBA00022723"/>
    </source>
</evidence>
<dbReference type="PANTHER" id="PTHR11669">
    <property type="entry name" value="REPLICATION FACTOR C / DNA POLYMERASE III GAMMA-TAU SUBUNIT"/>
    <property type="match status" value="1"/>
</dbReference>